<keyword evidence="4" id="KW-1185">Reference proteome</keyword>
<feature type="domain" description="GST C-terminal" evidence="2">
    <location>
        <begin position="154"/>
        <end position="288"/>
    </location>
</feature>
<gene>
    <name evidence="3" type="ORF">CTEN210_04988</name>
</gene>
<comment type="caution">
    <text evidence="3">The sequence shown here is derived from an EMBL/GenBank/DDBJ whole genome shotgun (WGS) entry which is preliminary data.</text>
</comment>
<dbReference type="Proteomes" id="UP001054902">
    <property type="component" value="Unassembled WGS sequence"/>
</dbReference>
<name>A0AAD3H2T3_9STRA</name>
<dbReference type="InterPro" id="IPR004045">
    <property type="entry name" value="Glutathione_S-Trfase_N"/>
</dbReference>
<dbReference type="CDD" id="cd00299">
    <property type="entry name" value="GST_C_family"/>
    <property type="match status" value="1"/>
</dbReference>
<dbReference type="InterPro" id="IPR036282">
    <property type="entry name" value="Glutathione-S-Trfase_C_sf"/>
</dbReference>
<dbReference type="InterPro" id="IPR010987">
    <property type="entry name" value="Glutathione-S-Trfase_C-like"/>
</dbReference>
<dbReference type="Gene3D" id="3.40.30.10">
    <property type="entry name" value="Glutaredoxin"/>
    <property type="match status" value="1"/>
</dbReference>
<dbReference type="SUPFAM" id="SSF52833">
    <property type="entry name" value="Thioredoxin-like"/>
    <property type="match status" value="1"/>
</dbReference>
<dbReference type="Gene3D" id="1.20.1050.10">
    <property type="match status" value="1"/>
</dbReference>
<evidence type="ECO:0000313" key="4">
    <source>
        <dbReference type="Proteomes" id="UP001054902"/>
    </source>
</evidence>
<dbReference type="InterPro" id="IPR050983">
    <property type="entry name" value="GST_Omega/HSP26"/>
</dbReference>
<dbReference type="InterPro" id="IPR036249">
    <property type="entry name" value="Thioredoxin-like_sf"/>
</dbReference>
<dbReference type="PANTHER" id="PTHR43968">
    <property type="match status" value="1"/>
</dbReference>
<evidence type="ECO:0000256" key="1">
    <source>
        <dbReference type="SAM" id="SignalP"/>
    </source>
</evidence>
<dbReference type="PROSITE" id="PS50405">
    <property type="entry name" value="GST_CTER"/>
    <property type="match status" value="1"/>
</dbReference>
<keyword evidence="1" id="KW-0732">Signal</keyword>
<evidence type="ECO:0000259" key="2">
    <source>
        <dbReference type="PROSITE" id="PS50405"/>
    </source>
</evidence>
<dbReference type="PANTHER" id="PTHR43968:SF14">
    <property type="entry name" value="GLUTATHIONE S-TRANSFERASE"/>
    <property type="match status" value="1"/>
</dbReference>
<proteinExistence type="predicted"/>
<dbReference type="EMBL" id="BLLK01000028">
    <property type="protein sequence ID" value="GFH48512.1"/>
    <property type="molecule type" value="Genomic_DNA"/>
</dbReference>
<dbReference type="Pfam" id="PF13409">
    <property type="entry name" value="GST_N_2"/>
    <property type="match status" value="1"/>
</dbReference>
<protein>
    <recommendedName>
        <fullName evidence="2">GST C-terminal domain-containing protein</fullName>
    </recommendedName>
</protein>
<accession>A0AAD3H2T3</accession>
<evidence type="ECO:0000313" key="3">
    <source>
        <dbReference type="EMBL" id="GFH48512.1"/>
    </source>
</evidence>
<dbReference type="AlphaFoldDB" id="A0AAD3H2T3"/>
<reference evidence="3 4" key="1">
    <citation type="journal article" date="2021" name="Sci. Rep.">
        <title>The genome of the diatom Chaetoceros tenuissimus carries an ancient integrated fragment of an extant virus.</title>
        <authorList>
            <person name="Hongo Y."/>
            <person name="Kimura K."/>
            <person name="Takaki Y."/>
            <person name="Yoshida Y."/>
            <person name="Baba S."/>
            <person name="Kobayashi G."/>
            <person name="Nagasaki K."/>
            <person name="Hano T."/>
            <person name="Tomaru Y."/>
        </authorList>
    </citation>
    <scope>NUCLEOTIDE SEQUENCE [LARGE SCALE GENOMIC DNA]</scope>
    <source>
        <strain evidence="3 4">NIES-3715</strain>
    </source>
</reference>
<feature type="chain" id="PRO_5042050640" description="GST C-terminal domain-containing protein" evidence="1">
    <location>
        <begin position="23"/>
        <end position="441"/>
    </location>
</feature>
<dbReference type="GO" id="GO:0005737">
    <property type="term" value="C:cytoplasm"/>
    <property type="evidence" value="ECO:0007669"/>
    <property type="project" value="TreeGrafter"/>
</dbReference>
<dbReference type="CDD" id="cd00570">
    <property type="entry name" value="GST_N_family"/>
    <property type="match status" value="1"/>
</dbReference>
<dbReference type="Pfam" id="PF13410">
    <property type="entry name" value="GST_C_2"/>
    <property type="match status" value="1"/>
</dbReference>
<sequence length="441" mass="50276">MPKSTLQLAFLWSLTSIGLTNAFTQSTASATRQSALQAIPSWEELSSMPNFSYEQPYAINGNTSSSKPSIRDGKPILYRERHGWCPYSERVWFAFEVKKVDYDTVYIDNIYGRPSWYGGNTPQVMWGDGKTQSESMDLVREVDKRFEGIELYPDDILNEVINKARAFDNVFPRGARPSSRAAFLFRYDGEPLWKNEFEKVLRETDELLGSNEGPFFCGDRFTAADIAWAPFLERYAGQLPVLHDGLNPKCAETYPYLARWYEAMEQQIPEYGCRIRGDSSSWRKVLTMAGFGNAGNVPPLVSSRMKEESEREKNPLTEEEKVIQTAIWGTYSADRPYVAESASKEAASVLIRNREMIVKDIEKRRDMKTNTYDLPVGQELDESLRCLASILCEDEFESSLAECRQNAHVAEIAAFLDERMCVPRDMGALSAAYFKRVQHKI</sequence>
<organism evidence="3 4">
    <name type="scientific">Chaetoceros tenuissimus</name>
    <dbReference type="NCBI Taxonomy" id="426638"/>
    <lineage>
        <taxon>Eukaryota</taxon>
        <taxon>Sar</taxon>
        <taxon>Stramenopiles</taxon>
        <taxon>Ochrophyta</taxon>
        <taxon>Bacillariophyta</taxon>
        <taxon>Coscinodiscophyceae</taxon>
        <taxon>Chaetocerotophycidae</taxon>
        <taxon>Chaetocerotales</taxon>
        <taxon>Chaetocerotaceae</taxon>
        <taxon>Chaetoceros</taxon>
    </lineage>
</organism>
<dbReference type="SUPFAM" id="SSF47616">
    <property type="entry name" value="GST C-terminal domain-like"/>
    <property type="match status" value="1"/>
</dbReference>
<feature type="signal peptide" evidence="1">
    <location>
        <begin position="1"/>
        <end position="22"/>
    </location>
</feature>